<organism evidence="2 3">
    <name type="scientific">Chelonia mydas</name>
    <name type="common">Green sea-turtle</name>
    <name type="synonym">Chelonia agassizi</name>
    <dbReference type="NCBI Taxonomy" id="8469"/>
    <lineage>
        <taxon>Eukaryota</taxon>
        <taxon>Metazoa</taxon>
        <taxon>Chordata</taxon>
        <taxon>Craniata</taxon>
        <taxon>Vertebrata</taxon>
        <taxon>Euteleostomi</taxon>
        <taxon>Archelosauria</taxon>
        <taxon>Testudinata</taxon>
        <taxon>Testudines</taxon>
        <taxon>Cryptodira</taxon>
        <taxon>Durocryptodira</taxon>
        <taxon>Americhelydia</taxon>
        <taxon>Chelonioidea</taxon>
        <taxon>Cheloniidae</taxon>
        <taxon>Chelonia</taxon>
    </lineage>
</organism>
<name>M7BCW0_CHEMY</name>
<gene>
    <name evidence="2" type="ORF">UY3_09472</name>
</gene>
<accession>M7BCW0</accession>
<evidence type="ECO:0000256" key="1">
    <source>
        <dbReference type="SAM" id="MobiDB-lite"/>
    </source>
</evidence>
<dbReference type="AlphaFoldDB" id="M7BCW0"/>
<dbReference type="Proteomes" id="UP000031443">
    <property type="component" value="Unassembled WGS sequence"/>
</dbReference>
<dbReference type="PANTHER" id="PTHR31198:SF1">
    <property type="entry name" value="CENTROSOMAL AT-AC SPLICING FACTOR"/>
    <property type="match status" value="1"/>
</dbReference>
<dbReference type="InterPro" id="IPR028015">
    <property type="entry name" value="CCDC84-like"/>
</dbReference>
<evidence type="ECO:0000313" key="3">
    <source>
        <dbReference type="Proteomes" id="UP000031443"/>
    </source>
</evidence>
<proteinExistence type="predicted"/>
<reference evidence="3" key="1">
    <citation type="journal article" date="2013" name="Nat. Genet.">
        <title>The draft genomes of soft-shell turtle and green sea turtle yield insights into the development and evolution of the turtle-specific body plan.</title>
        <authorList>
            <person name="Wang Z."/>
            <person name="Pascual-Anaya J."/>
            <person name="Zadissa A."/>
            <person name="Li W."/>
            <person name="Niimura Y."/>
            <person name="Huang Z."/>
            <person name="Li C."/>
            <person name="White S."/>
            <person name="Xiong Z."/>
            <person name="Fang D."/>
            <person name="Wang B."/>
            <person name="Ming Y."/>
            <person name="Chen Y."/>
            <person name="Zheng Y."/>
            <person name="Kuraku S."/>
            <person name="Pignatelli M."/>
            <person name="Herrero J."/>
            <person name="Beal K."/>
            <person name="Nozawa M."/>
            <person name="Li Q."/>
            <person name="Wang J."/>
            <person name="Zhang H."/>
            <person name="Yu L."/>
            <person name="Shigenobu S."/>
            <person name="Wang J."/>
            <person name="Liu J."/>
            <person name="Flicek P."/>
            <person name="Searle S."/>
            <person name="Wang J."/>
            <person name="Kuratani S."/>
            <person name="Yin Y."/>
            <person name="Aken B."/>
            <person name="Zhang G."/>
            <person name="Irie N."/>
        </authorList>
    </citation>
    <scope>NUCLEOTIDE SEQUENCE [LARGE SCALE GENOMIC DNA]</scope>
</reference>
<dbReference type="eggNOG" id="ENOG502QS8B">
    <property type="taxonomic scope" value="Eukaryota"/>
</dbReference>
<dbReference type="Pfam" id="PF14968">
    <property type="entry name" value="CCDC84"/>
    <property type="match status" value="2"/>
</dbReference>
<dbReference type="STRING" id="8469.M7BCW0"/>
<evidence type="ECO:0000313" key="2">
    <source>
        <dbReference type="EMBL" id="EMP33400.1"/>
    </source>
</evidence>
<feature type="region of interest" description="Disordered" evidence="1">
    <location>
        <begin position="331"/>
        <end position="357"/>
    </location>
</feature>
<dbReference type="PANTHER" id="PTHR31198">
    <property type="entry name" value="COILED-COIL DOMAIN-CONTAINING PROTEIN 84"/>
    <property type="match status" value="1"/>
</dbReference>
<feature type="compositionally biased region" description="Basic residues" evidence="1">
    <location>
        <begin position="344"/>
        <end position="357"/>
    </location>
</feature>
<sequence>MGVFYCPLCHLTAFVGRRHLYSGSHQRRLREVLGRLQAKVQLARKMIKNAVVAKYDAGEHEQLFWCLCCKQEVKKHLSHGSLTVLHGGLLQHMASLEHKKEANKFWWENKAEAKLKQQFLISPEDYERFKSSLVKALDAFEEKEDEVIKEMASHIREVEQSRQEMVHAVLEPQTETEFCDESSAFSTPGGHKSDFTIITEEQLGPSVTQITPDLDWMEENHALTFIGHQIIANGIHTFSIWSVFRVISVAQHIPYYLLGAKPPWLMQDEEEFGSKHQIGPSYEEFLKEQEKQKLKKLPADRVGANFDHTSETGEGWLPSFGRVWNHGRRWQSRHQFKAESGKEKGRKTRKRPKSEVQ</sequence>
<protein>
    <submittedName>
        <fullName evidence="2">Coiled-coil domain-containing protein 84</fullName>
    </submittedName>
</protein>
<dbReference type="EMBL" id="KB536242">
    <property type="protein sequence ID" value="EMP33400.1"/>
    <property type="molecule type" value="Genomic_DNA"/>
</dbReference>
<keyword evidence="3" id="KW-1185">Reference proteome</keyword>